<dbReference type="eggNOG" id="COG0745">
    <property type="taxonomic scope" value="Bacteria"/>
</dbReference>
<dbReference type="GO" id="GO:0005829">
    <property type="term" value="C:cytosol"/>
    <property type="evidence" value="ECO:0007669"/>
    <property type="project" value="TreeGrafter"/>
</dbReference>
<organism evidence="12 13">
    <name type="scientific">Alteromonas australica</name>
    <dbReference type="NCBI Taxonomy" id="589873"/>
    <lineage>
        <taxon>Bacteria</taxon>
        <taxon>Pseudomonadati</taxon>
        <taxon>Pseudomonadota</taxon>
        <taxon>Gammaproteobacteria</taxon>
        <taxon>Alteromonadales</taxon>
        <taxon>Alteromonadaceae</taxon>
        <taxon>Alteromonas/Salinimonas group</taxon>
        <taxon>Alteromonas</taxon>
    </lineage>
</organism>
<evidence type="ECO:0000256" key="9">
    <source>
        <dbReference type="PROSITE-ProRule" id="PRU01091"/>
    </source>
</evidence>
<keyword evidence="6" id="KW-0804">Transcription</keyword>
<dbReference type="InterPro" id="IPR039420">
    <property type="entry name" value="WalR-like"/>
</dbReference>
<reference evidence="12 13" key="1">
    <citation type="submission" date="2014-06" db="EMBL/GenBank/DDBJ databases">
        <title>Genomes of Alteromonas australica, a world apart.</title>
        <authorList>
            <person name="Gonzaga A."/>
            <person name="Lopez-Perez M."/>
            <person name="Rodriguez-Valera F."/>
        </authorList>
    </citation>
    <scope>NUCLEOTIDE SEQUENCE [LARGE SCALE GENOMIC DNA]</scope>
    <source>
        <strain evidence="12 13">H 17</strain>
    </source>
</reference>
<proteinExistence type="predicted"/>
<evidence type="ECO:0000256" key="3">
    <source>
        <dbReference type="ARBA" id="ARBA00023012"/>
    </source>
</evidence>
<dbReference type="Proteomes" id="UP000056090">
    <property type="component" value="Chromosome"/>
</dbReference>
<dbReference type="GeneID" id="78254060"/>
<dbReference type="InterPro" id="IPR016032">
    <property type="entry name" value="Sig_transdc_resp-reg_C-effctor"/>
</dbReference>
<dbReference type="Gene3D" id="1.10.10.10">
    <property type="entry name" value="Winged helix-like DNA-binding domain superfamily/Winged helix DNA-binding domain"/>
    <property type="match status" value="1"/>
</dbReference>
<dbReference type="CDD" id="cd00383">
    <property type="entry name" value="trans_reg_C"/>
    <property type="match status" value="1"/>
</dbReference>
<evidence type="ECO:0000256" key="8">
    <source>
        <dbReference type="PROSITE-ProRule" id="PRU00169"/>
    </source>
</evidence>
<dbReference type="PANTHER" id="PTHR48111:SF21">
    <property type="entry name" value="DNA-BINDING DUAL MASTER TRANSCRIPTIONAL REGULATOR RPAA"/>
    <property type="match status" value="1"/>
</dbReference>
<protein>
    <recommendedName>
        <fullName evidence="1">Phosphate regulon transcriptional regulatory protein PhoB</fullName>
    </recommendedName>
</protein>
<evidence type="ECO:0000256" key="1">
    <source>
        <dbReference type="ARBA" id="ARBA00013332"/>
    </source>
</evidence>
<feature type="DNA-binding region" description="OmpR/PhoB-type" evidence="9">
    <location>
        <begin position="126"/>
        <end position="228"/>
    </location>
</feature>
<dbReference type="SUPFAM" id="SSF52172">
    <property type="entry name" value="CheY-like"/>
    <property type="match status" value="1"/>
</dbReference>
<evidence type="ECO:0000256" key="2">
    <source>
        <dbReference type="ARBA" id="ARBA00022553"/>
    </source>
</evidence>
<comment type="function">
    <text evidence="7">This protein is a positive regulator for the phosphate regulon. Transcription of this operon is positively regulated by PhoB and PhoR when phosphate is limited.</text>
</comment>
<dbReference type="PANTHER" id="PTHR48111">
    <property type="entry name" value="REGULATOR OF RPOS"/>
    <property type="match status" value="1"/>
</dbReference>
<evidence type="ECO:0000259" key="10">
    <source>
        <dbReference type="PROSITE" id="PS50110"/>
    </source>
</evidence>
<name>A0A075NTJ0_9ALTE</name>
<dbReference type="InterPro" id="IPR001867">
    <property type="entry name" value="OmpR/PhoB-type_DNA-bd"/>
</dbReference>
<keyword evidence="4" id="KW-0805">Transcription regulation</keyword>
<dbReference type="PROSITE" id="PS50110">
    <property type="entry name" value="RESPONSE_REGULATORY"/>
    <property type="match status" value="1"/>
</dbReference>
<dbReference type="InterPro" id="IPR011006">
    <property type="entry name" value="CheY-like_superfamily"/>
</dbReference>
<evidence type="ECO:0000256" key="5">
    <source>
        <dbReference type="ARBA" id="ARBA00023125"/>
    </source>
</evidence>
<keyword evidence="13" id="KW-1185">Reference proteome</keyword>
<feature type="domain" description="Response regulatory" evidence="10">
    <location>
        <begin position="1"/>
        <end position="113"/>
    </location>
</feature>
<dbReference type="SMART" id="SM00862">
    <property type="entry name" value="Trans_reg_C"/>
    <property type="match status" value="1"/>
</dbReference>
<evidence type="ECO:0000313" key="12">
    <source>
        <dbReference type="EMBL" id="AIF97889.1"/>
    </source>
</evidence>
<dbReference type="KEGG" id="aal:EP13_03785"/>
<evidence type="ECO:0000256" key="6">
    <source>
        <dbReference type="ARBA" id="ARBA00023163"/>
    </source>
</evidence>
<dbReference type="GO" id="GO:0032993">
    <property type="term" value="C:protein-DNA complex"/>
    <property type="evidence" value="ECO:0007669"/>
    <property type="project" value="TreeGrafter"/>
</dbReference>
<dbReference type="InterPro" id="IPR036388">
    <property type="entry name" value="WH-like_DNA-bd_sf"/>
</dbReference>
<dbReference type="InterPro" id="IPR001789">
    <property type="entry name" value="Sig_transdc_resp-reg_receiver"/>
</dbReference>
<dbReference type="FunFam" id="1.10.10.10:FF:000018">
    <property type="entry name" value="DNA-binding response regulator ResD"/>
    <property type="match status" value="1"/>
</dbReference>
<dbReference type="GO" id="GO:0000976">
    <property type="term" value="F:transcription cis-regulatory region binding"/>
    <property type="evidence" value="ECO:0007669"/>
    <property type="project" value="TreeGrafter"/>
</dbReference>
<feature type="domain" description="OmpR/PhoB-type" evidence="11">
    <location>
        <begin position="126"/>
        <end position="228"/>
    </location>
</feature>
<keyword evidence="5 9" id="KW-0238">DNA-binding</keyword>
<evidence type="ECO:0000259" key="11">
    <source>
        <dbReference type="PROSITE" id="PS51755"/>
    </source>
</evidence>
<evidence type="ECO:0000313" key="13">
    <source>
        <dbReference type="Proteomes" id="UP000056090"/>
    </source>
</evidence>
<gene>
    <name evidence="12" type="ORF">EP13_03785</name>
</gene>
<keyword evidence="3" id="KW-0902">Two-component regulatory system</keyword>
<dbReference type="RefSeq" id="WP_044056083.1">
    <property type="nucleotide sequence ID" value="NZ_CAJXAX010000005.1"/>
</dbReference>
<dbReference type="SUPFAM" id="SSF46894">
    <property type="entry name" value="C-terminal effector domain of the bipartite response regulators"/>
    <property type="match status" value="1"/>
</dbReference>
<comment type="caution">
    <text evidence="8">Lacks conserved residue(s) required for the propagation of feature annotation.</text>
</comment>
<dbReference type="PATRIC" id="fig|589873.4.peg.838"/>
<dbReference type="Gene3D" id="6.10.250.690">
    <property type="match status" value="1"/>
</dbReference>
<keyword evidence="2" id="KW-0597">Phosphoprotein</keyword>
<dbReference type="OrthoDB" id="9802426at2"/>
<dbReference type="GO" id="GO:0006355">
    <property type="term" value="P:regulation of DNA-templated transcription"/>
    <property type="evidence" value="ECO:0007669"/>
    <property type="project" value="InterPro"/>
</dbReference>
<dbReference type="KEGG" id="aaus:EP12_03895"/>
<evidence type="ECO:0000256" key="4">
    <source>
        <dbReference type="ARBA" id="ARBA00023015"/>
    </source>
</evidence>
<dbReference type="EMBL" id="CP008849">
    <property type="protein sequence ID" value="AIF97889.1"/>
    <property type="molecule type" value="Genomic_DNA"/>
</dbReference>
<dbReference type="AlphaFoldDB" id="A0A075NTJ0"/>
<accession>A0A075NTJ0</accession>
<dbReference type="Pfam" id="PF00486">
    <property type="entry name" value="Trans_reg_C"/>
    <property type="match status" value="1"/>
</dbReference>
<dbReference type="GO" id="GO:0000156">
    <property type="term" value="F:phosphorelay response regulator activity"/>
    <property type="evidence" value="ECO:0007669"/>
    <property type="project" value="TreeGrafter"/>
</dbReference>
<dbReference type="PROSITE" id="PS51755">
    <property type="entry name" value="OMPR_PHOB"/>
    <property type="match status" value="1"/>
</dbReference>
<sequence>MILVIFSCNQQQRQIQQCLNEHGYVHDLVSTYMSAKTLLSQHYPLIIVEAKGSAACSEKITRIREQCDGSWIMAIEPEGMLTDGASYLEAGADDHLPQPFNERVFIARVRAHLRRVAIPDIQTVDTDAVNVGPFTIDSRLHSVTVNGEDVKLTAREFTLLYHLCRHPNQVFSRNQLLSAVWGYNHEGYEHTVNTHMNRLRNKLDAVISYHQAGQLLQTVWGVGYKFNSQGLANKVMSA</sequence>
<evidence type="ECO:0000256" key="7">
    <source>
        <dbReference type="ARBA" id="ARBA00024735"/>
    </source>
</evidence>